<evidence type="ECO:0008006" key="3">
    <source>
        <dbReference type="Google" id="ProtNLM"/>
    </source>
</evidence>
<organism evidence="2">
    <name type="scientific">Harpegnathos saltator</name>
    <name type="common">Jerdon's jumping ant</name>
    <dbReference type="NCBI Taxonomy" id="610380"/>
    <lineage>
        <taxon>Eukaryota</taxon>
        <taxon>Metazoa</taxon>
        <taxon>Ecdysozoa</taxon>
        <taxon>Arthropoda</taxon>
        <taxon>Hexapoda</taxon>
        <taxon>Insecta</taxon>
        <taxon>Pterygota</taxon>
        <taxon>Neoptera</taxon>
        <taxon>Endopterygota</taxon>
        <taxon>Hymenoptera</taxon>
        <taxon>Apocrita</taxon>
        <taxon>Aculeata</taxon>
        <taxon>Formicoidea</taxon>
        <taxon>Formicidae</taxon>
        <taxon>Ponerinae</taxon>
        <taxon>Ponerini</taxon>
        <taxon>Harpegnathos</taxon>
    </lineage>
</organism>
<dbReference type="Proteomes" id="UP000008237">
    <property type="component" value="Unassembled WGS sequence"/>
</dbReference>
<proteinExistence type="predicted"/>
<sequence length="107" mass="12296">MAHSMFISAEICPPLNSTNVYISCNYRGEEVSCSEPILPGTQATLTCKPFYRFSVTTLSNSWMKCLDSGIWDINMFDCVPGENDLFIFHSSDMRREQKCLYKLSEFR</sequence>
<gene>
    <name evidence="1" type="ORF">EAI_02724</name>
</gene>
<protein>
    <recommendedName>
        <fullName evidence="3">Sushi domain-containing protein</fullName>
    </recommendedName>
</protein>
<dbReference type="OrthoDB" id="2019384at2759"/>
<dbReference type="InParanoid" id="E2BMQ4"/>
<reference evidence="1 2" key="1">
    <citation type="journal article" date="2010" name="Science">
        <title>Genomic comparison of the ants Camponotus floridanus and Harpegnathos saltator.</title>
        <authorList>
            <person name="Bonasio R."/>
            <person name="Zhang G."/>
            <person name="Ye C."/>
            <person name="Mutti N.S."/>
            <person name="Fang X."/>
            <person name="Qin N."/>
            <person name="Donahue G."/>
            <person name="Yang P."/>
            <person name="Li Q."/>
            <person name="Li C."/>
            <person name="Zhang P."/>
            <person name="Huang Z."/>
            <person name="Berger S.L."/>
            <person name="Reinberg D."/>
            <person name="Wang J."/>
            <person name="Liebig J."/>
        </authorList>
    </citation>
    <scope>NUCLEOTIDE SEQUENCE [LARGE SCALE GENOMIC DNA]</scope>
    <source>
        <strain evidence="1 2">R22 G/1</strain>
    </source>
</reference>
<evidence type="ECO:0000313" key="2">
    <source>
        <dbReference type="Proteomes" id="UP000008237"/>
    </source>
</evidence>
<dbReference type="Gene3D" id="2.10.70.10">
    <property type="entry name" value="Complement Module, domain 1"/>
    <property type="match status" value="1"/>
</dbReference>
<dbReference type="AlphaFoldDB" id="E2BMQ4"/>
<name>E2BMQ4_HARSA</name>
<keyword evidence="2" id="KW-1185">Reference proteome</keyword>
<dbReference type="EMBL" id="GL449291">
    <property type="protein sequence ID" value="EFN83023.1"/>
    <property type="molecule type" value="Genomic_DNA"/>
</dbReference>
<accession>E2BMQ4</accession>
<evidence type="ECO:0000313" key="1">
    <source>
        <dbReference type="EMBL" id="EFN83023.1"/>
    </source>
</evidence>